<keyword evidence="3" id="KW-0472">Membrane</keyword>
<dbReference type="SUPFAM" id="SSF55909">
    <property type="entry name" value="Pentein"/>
    <property type="match status" value="1"/>
</dbReference>
<reference evidence="5" key="1">
    <citation type="journal article" date="2019" name="Int. J. Syst. Evol. Microbiol.">
        <title>The Global Catalogue of Microorganisms (GCM) 10K type strain sequencing project: providing services to taxonomists for standard genome sequencing and annotation.</title>
        <authorList>
            <consortium name="The Broad Institute Genomics Platform"/>
            <consortium name="The Broad Institute Genome Sequencing Center for Infectious Disease"/>
            <person name="Wu L."/>
            <person name="Ma J."/>
        </authorList>
    </citation>
    <scope>NUCLEOTIDE SEQUENCE [LARGE SCALE GENOMIC DNA]</scope>
    <source>
        <strain evidence="5">CCUG 43304</strain>
    </source>
</reference>
<keyword evidence="3" id="KW-0812">Transmembrane</keyword>
<dbReference type="PANTHER" id="PTHR12737">
    <property type="entry name" value="DIMETHYLARGININE DIMETHYLAMINOHYDROLASE"/>
    <property type="match status" value="1"/>
</dbReference>
<dbReference type="PANTHER" id="PTHR12737:SF9">
    <property type="entry name" value="DIMETHYLARGININASE"/>
    <property type="match status" value="1"/>
</dbReference>
<dbReference type="EMBL" id="JBHSTP010000003">
    <property type="protein sequence ID" value="MFC6356951.1"/>
    <property type="molecule type" value="Genomic_DNA"/>
</dbReference>
<proteinExistence type="inferred from homology"/>
<comment type="caution">
    <text evidence="4">The sequence shown here is derived from an EMBL/GenBank/DDBJ whole genome shotgun (WGS) entry which is preliminary data.</text>
</comment>
<dbReference type="Proteomes" id="UP001596306">
    <property type="component" value="Unassembled WGS sequence"/>
</dbReference>
<gene>
    <name evidence="4" type="primary">ddaH</name>
    <name evidence="4" type="ORF">ACFQB0_12625</name>
</gene>
<dbReference type="GO" id="GO:0016403">
    <property type="term" value="F:dimethylargininase activity"/>
    <property type="evidence" value="ECO:0007669"/>
    <property type="project" value="UniProtKB-EC"/>
</dbReference>
<dbReference type="InterPro" id="IPR033199">
    <property type="entry name" value="DDAH-like"/>
</dbReference>
<accession>A0ABW1VG92</accession>
<feature type="transmembrane region" description="Helical" evidence="3">
    <location>
        <begin position="119"/>
        <end position="141"/>
    </location>
</feature>
<dbReference type="RefSeq" id="WP_386732183.1">
    <property type="nucleotide sequence ID" value="NZ_JBHSTP010000003.1"/>
</dbReference>
<evidence type="ECO:0000256" key="1">
    <source>
        <dbReference type="ARBA" id="ARBA00008532"/>
    </source>
</evidence>
<comment type="similarity">
    <text evidence="1">Belongs to the DDAH family.</text>
</comment>
<evidence type="ECO:0000256" key="2">
    <source>
        <dbReference type="ARBA" id="ARBA00022801"/>
    </source>
</evidence>
<evidence type="ECO:0000256" key="3">
    <source>
        <dbReference type="SAM" id="Phobius"/>
    </source>
</evidence>
<keyword evidence="2 4" id="KW-0378">Hydrolase</keyword>
<dbReference type="NCBIfam" id="NF045660">
    <property type="entry name" value="DiMthArgaseDdahStm"/>
    <property type="match status" value="1"/>
</dbReference>
<protein>
    <submittedName>
        <fullName evidence="4">Dimethylargininase</fullName>
        <ecNumber evidence="4">3.5.3.18</ecNumber>
    </submittedName>
</protein>
<keyword evidence="3" id="KW-1133">Transmembrane helix</keyword>
<name>A0ABW1VG92_9MICO</name>
<feature type="transmembrane region" description="Helical" evidence="3">
    <location>
        <begin position="58"/>
        <end position="79"/>
    </location>
</feature>
<sequence>MTTPVPAASAPTIRTGRQGRVVLAAAVSAFVVALVSYLVTVLAYFIGNGHQAQTIAQVANYFLLSTIIAFVLLTVFNLLGATRGWLPALAGGLGGGVFAALVGTTVTVASSGTAFTPDVVAYVLSSLLSLNLVFVLAVALVELTLGRRVFARVIAFRNIGRGSGERRVALVRIPASNLADGEVTHIERSTIDPELADEQWDRYCAALVAEGWETVEVPAAPELADSVFIEDAVVMFGDLAVITRPGAEARSKETVGAEQAVRELGGLTIRRIEQPGTLDGGDVLKVGATVYVGRSSRTNSEGVRQLRTLLAPLGYTVIAVPVSKALHLKSAVTALPDGTIIGYEPIIDDPSMFDRFLPMPEEGGAHVVVLGPDTVLMAASAPQSAALVADLGYRVVVVDISEFEKLEGCVTCLSVRVR</sequence>
<dbReference type="Gene3D" id="3.75.10.10">
    <property type="entry name" value="L-arginine/glycine Amidinotransferase, Chain A"/>
    <property type="match status" value="1"/>
</dbReference>
<feature type="transmembrane region" description="Helical" evidence="3">
    <location>
        <begin position="21"/>
        <end position="46"/>
    </location>
</feature>
<evidence type="ECO:0000313" key="4">
    <source>
        <dbReference type="EMBL" id="MFC6356951.1"/>
    </source>
</evidence>
<feature type="transmembrane region" description="Helical" evidence="3">
    <location>
        <begin position="86"/>
        <end position="107"/>
    </location>
</feature>
<evidence type="ECO:0000313" key="5">
    <source>
        <dbReference type="Proteomes" id="UP001596306"/>
    </source>
</evidence>
<organism evidence="4 5">
    <name type="scientific">Luethyella okanaganae</name>
    <dbReference type="NCBI Taxonomy" id="69372"/>
    <lineage>
        <taxon>Bacteria</taxon>
        <taxon>Bacillati</taxon>
        <taxon>Actinomycetota</taxon>
        <taxon>Actinomycetes</taxon>
        <taxon>Micrococcales</taxon>
        <taxon>Microbacteriaceae</taxon>
        <taxon>Luethyella</taxon>
    </lineage>
</organism>
<keyword evidence="5" id="KW-1185">Reference proteome</keyword>
<dbReference type="EC" id="3.5.3.18" evidence="4"/>